<organism evidence="3 4">
    <name type="scientific">Paramuricea clavata</name>
    <name type="common">Red gorgonian</name>
    <name type="synonym">Violescent sea-whip</name>
    <dbReference type="NCBI Taxonomy" id="317549"/>
    <lineage>
        <taxon>Eukaryota</taxon>
        <taxon>Metazoa</taxon>
        <taxon>Cnidaria</taxon>
        <taxon>Anthozoa</taxon>
        <taxon>Octocorallia</taxon>
        <taxon>Malacalcyonacea</taxon>
        <taxon>Plexauridae</taxon>
        <taxon>Paramuricea</taxon>
    </lineage>
</organism>
<dbReference type="EMBL" id="CACRXK020037830">
    <property type="protein sequence ID" value="CAB4045148.1"/>
    <property type="molecule type" value="Genomic_DNA"/>
</dbReference>
<comment type="caution">
    <text evidence="3">The sequence shown here is derived from an EMBL/GenBank/DDBJ whole genome shotgun (WGS) entry which is preliminary data.</text>
</comment>
<dbReference type="AlphaFoldDB" id="A0A7D9KI10"/>
<proteinExistence type="predicted"/>
<feature type="region of interest" description="Disordered" evidence="1">
    <location>
        <begin position="99"/>
        <end position="164"/>
    </location>
</feature>
<dbReference type="GO" id="GO:0003723">
    <property type="term" value="F:RNA binding"/>
    <property type="evidence" value="ECO:0007669"/>
    <property type="project" value="UniProtKB-UniRule"/>
</dbReference>
<feature type="domain" description="K Homology" evidence="2">
    <location>
        <begin position="14"/>
        <end position="74"/>
    </location>
</feature>
<gene>
    <name evidence="3" type="ORF">PACLA_8A012494</name>
</gene>
<dbReference type="SUPFAM" id="SSF54791">
    <property type="entry name" value="Eukaryotic type KH-domain (KH-domain type I)"/>
    <property type="match status" value="1"/>
</dbReference>
<feature type="compositionally biased region" description="Basic and acidic residues" evidence="1">
    <location>
        <begin position="154"/>
        <end position="164"/>
    </location>
</feature>
<dbReference type="InterPro" id="IPR004088">
    <property type="entry name" value="KH_dom_type_1"/>
</dbReference>
<dbReference type="Proteomes" id="UP001152795">
    <property type="component" value="Unassembled WGS sequence"/>
</dbReference>
<evidence type="ECO:0000313" key="4">
    <source>
        <dbReference type="Proteomes" id="UP001152795"/>
    </source>
</evidence>
<evidence type="ECO:0000313" key="3">
    <source>
        <dbReference type="EMBL" id="CAB4045148.1"/>
    </source>
</evidence>
<dbReference type="PROSITE" id="PS50084">
    <property type="entry name" value="KH_TYPE_1"/>
    <property type="match status" value="1"/>
</dbReference>
<accession>A0A7D9KI10</accession>
<keyword evidence="4" id="KW-1185">Reference proteome</keyword>
<dbReference type="Gene3D" id="3.30.1370.10">
    <property type="entry name" value="K Homology domain, type 1"/>
    <property type="match status" value="1"/>
</dbReference>
<reference evidence="3" key="1">
    <citation type="submission" date="2020-04" db="EMBL/GenBank/DDBJ databases">
        <authorList>
            <person name="Alioto T."/>
            <person name="Alioto T."/>
            <person name="Gomez Garrido J."/>
        </authorList>
    </citation>
    <scope>NUCLEOTIDE SEQUENCE</scope>
    <source>
        <strain evidence="3">A484AB</strain>
    </source>
</reference>
<dbReference type="OrthoDB" id="10027144at2759"/>
<sequence length="164" mass="18048">MMTCVFQERRVTAVSIEVKKSEHKYVTGPKGHALQEIFASTGVSVEMPPLDSDTEVITLRGEPDRLATALIQVYDRANRRSNTERISLAPSFGQWGHSISAGLNNSSQKQDQPEGNRYSTLSGADMPPSQTYDPRRSSSACTREATIKNGANEIMDKATEVSDR</sequence>
<name>A0A7D9KI10_PARCT</name>
<evidence type="ECO:0000259" key="2">
    <source>
        <dbReference type="Pfam" id="PF00013"/>
    </source>
</evidence>
<dbReference type="CDD" id="cd22408">
    <property type="entry name" value="KH-I_Vigilin_rpt4"/>
    <property type="match status" value="1"/>
</dbReference>
<dbReference type="Pfam" id="PF00013">
    <property type="entry name" value="KH_1"/>
    <property type="match status" value="1"/>
</dbReference>
<protein>
    <submittedName>
        <fullName evidence="3">Vigilin-like</fullName>
    </submittedName>
</protein>
<feature type="compositionally biased region" description="Polar residues" evidence="1">
    <location>
        <begin position="117"/>
        <end position="141"/>
    </location>
</feature>
<evidence type="ECO:0000256" key="1">
    <source>
        <dbReference type="SAM" id="MobiDB-lite"/>
    </source>
</evidence>
<dbReference type="InterPro" id="IPR036612">
    <property type="entry name" value="KH_dom_type_1_sf"/>
</dbReference>
<feature type="compositionally biased region" description="Polar residues" evidence="1">
    <location>
        <begin position="101"/>
        <end position="110"/>
    </location>
</feature>
<feature type="non-terminal residue" evidence="3">
    <location>
        <position position="1"/>
    </location>
</feature>